<evidence type="ECO:0000313" key="5">
    <source>
        <dbReference type="RefSeq" id="XP_054856520.1"/>
    </source>
</evidence>
<gene>
    <name evidence="5" type="primary">LOC129344059</name>
</gene>
<evidence type="ECO:0000259" key="3">
    <source>
        <dbReference type="Pfam" id="PF21388"/>
    </source>
</evidence>
<sequence length="596" mass="65855">MRRPPSVALRVVFLDYLAFYRTNWSEGKLCVCNEVAVKAAARRFLDRASCPEEGFSQFNVYSIAEKCLQAKGEQGGLVFPKLVRAFEFLELLCVNLFLSPWRKEIRSLKTFTGNFVYCMQSVLPKCIVEELLEKIGYVATAATEFSLVRKLNEEEAEQAAFEIFLARIECEDLLEITRDVRDSDLRDVLQKRAQTHWHPEGEADGTHQPSQRKEYMLNRGGNNTAGYSCPQQMYLANSQLAFEKVGNTELGGELSLSVITAESQPVSSEFNSSNQSQASASTTSCVKSSDSEDFLTKYSDIVIGQKPLHLTNLPLKASEDKNRPMGLIGPTLGPPAKALHSHTLLSPNASGPQALAILNDGALEVSCDHGTQESSQETIESEIRDAMNCLSVGESHPIDQPKELKGKSAIQHGNKLHIVMSLSREEDSYASDQLKVKQDGEEALMYPIEETTQEESTMYNEPQEFSPTRVKLTDSPGGHKDDFSVDLYSSDQFRNTIENAYPTGASKFNRLLVGISSPHQAHECYGHMGEPASSPCTILPTSTEMQYPGGIPDLQGGGDLEGRPLQSSLSDEVAFQTCIVKMNETSPDDYVLISKD</sequence>
<dbReference type="PANTHER" id="PTHR15326:SF9">
    <property type="entry name" value="SPERMATOGENESIS-ASSOCIATED PROTEIN 2"/>
    <property type="match status" value="1"/>
</dbReference>
<accession>A0AA97LIA0</accession>
<dbReference type="GO" id="GO:0005737">
    <property type="term" value="C:cytoplasm"/>
    <property type="evidence" value="ECO:0007669"/>
    <property type="project" value="TreeGrafter"/>
</dbReference>
<evidence type="ECO:0000256" key="2">
    <source>
        <dbReference type="SAM" id="MobiDB-lite"/>
    </source>
</evidence>
<name>A0AA97LIA0_EUBMA</name>
<dbReference type="KEGG" id="emc:129344059"/>
<dbReference type="Gene3D" id="1.20.58.2190">
    <property type="match status" value="1"/>
</dbReference>
<reference evidence="5" key="1">
    <citation type="submission" date="2025-08" db="UniProtKB">
        <authorList>
            <consortium name="RefSeq"/>
        </authorList>
    </citation>
    <scope>IDENTIFICATION</scope>
    <source>
        <tissue evidence="5">Blood</tissue>
    </source>
</reference>
<proteinExistence type="inferred from homology"/>
<comment type="similarity">
    <text evidence="1">Belongs to the SPATA2 family.</text>
</comment>
<evidence type="ECO:0000313" key="4">
    <source>
        <dbReference type="Proteomes" id="UP001190640"/>
    </source>
</evidence>
<dbReference type="RefSeq" id="XP_054856520.1">
    <property type="nucleotide sequence ID" value="XM_055000545.1"/>
</dbReference>
<dbReference type="Pfam" id="PF21388">
    <property type="entry name" value="SPATA2_PUB-like"/>
    <property type="match status" value="1"/>
</dbReference>
<evidence type="ECO:0000256" key="1">
    <source>
        <dbReference type="ARBA" id="ARBA00038142"/>
    </source>
</evidence>
<dbReference type="Proteomes" id="UP001190640">
    <property type="component" value="Chromosome 16"/>
</dbReference>
<dbReference type="GeneID" id="129344059"/>
<keyword evidence="4" id="KW-1185">Reference proteome</keyword>
<dbReference type="InterPro" id="IPR048839">
    <property type="entry name" value="SPATA2_PUB-like"/>
</dbReference>
<dbReference type="PANTHER" id="PTHR15326">
    <property type="entry name" value="SPERMATOGENESIS-ASSOCIATED PROTEIN 2/TAMOZHENNIC"/>
    <property type="match status" value="1"/>
</dbReference>
<protein>
    <submittedName>
        <fullName evidence="5">Spermatogenesis-associated protein 2-like</fullName>
    </submittedName>
</protein>
<feature type="domain" description="Spermatogenesis-associated protein 2 PUB-like" evidence="3">
    <location>
        <begin position="23"/>
        <end position="186"/>
    </location>
</feature>
<feature type="compositionally biased region" description="Polar residues" evidence="2">
    <location>
        <begin position="454"/>
        <end position="466"/>
    </location>
</feature>
<organism evidence="4 5">
    <name type="scientific">Eublepharis macularius</name>
    <name type="common">Leopard gecko</name>
    <name type="synonym">Cyrtodactylus macularius</name>
    <dbReference type="NCBI Taxonomy" id="481883"/>
    <lineage>
        <taxon>Eukaryota</taxon>
        <taxon>Metazoa</taxon>
        <taxon>Chordata</taxon>
        <taxon>Craniata</taxon>
        <taxon>Vertebrata</taxon>
        <taxon>Euteleostomi</taxon>
        <taxon>Lepidosauria</taxon>
        <taxon>Squamata</taxon>
        <taxon>Bifurcata</taxon>
        <taxon>Gekkota</taxon>
        <taxon>Eublepharidae</taxon>
        <taxon>Eublepharinae</taxon>
        <taxon>Eublepharis</taxon>
    </lineage>
</organism>
<dbReference type="AlphaFoldDB" id="A0AA97LIA0"/>
<feature type="region of interest" description="Disordered" evidence="2">
    <location>
        <begin position="452"/>
        <end position="477"/>
    </location>
</feature>